<feature type="compositionally biased region" description="Low complexity" evidence="1">
    <location>
        <begin position="398"/>
        <end position="410"/>
    </location>
</feature>
<feature type="transmembrane region" description="Helical" evidence="2">
    <location>
        <begin position="7"/>
        <end position="30"/>
    </location>
</feature>
<keyword evidence="2" id="KW-1133">Transmembrane helix</keyword>
<gene>
    <name evidence="3" type="ORF">GCM10022402_35550</name>
</gene>
<keyword evidence="4" id="KW-1185">Reference proteome</keyword>
<reference evidence="4" key="1">
    <citation type="journal article" date="2019" name="Int. J. Syst. Evol. Microbiol.">
        <title>The Global Catalogue of Microorganisms (GCM) 10K type strain sequencing project: providing services to taxonomists for standard genome sequencing and annotation.</title>
        <authorList>
            <consortium name="The Broad Institute Genomics Platform"/>
            <consortium name="The Broad Institute Genome Sequencing Center for Infectious Disease"/>
            <person name="Wu L."/>
            <person name="Ma J."/>
        </authorList>
    </citation>
    <scope>NUCLEOTIDE SEQUENCE [LARGE SCALE GENOMIC DNA]</scope>
    <source>
        <strain evidence="4">JCM 17137</strain>
    </source>
</reference>
<name>A0ABP7G390_9ACTN</name>
<protein>
    <submittedName>
        <fullName evidence="3">Uncharacterized protein</fullName>
    </submittedName>
</protein>
<keyword evidence="2" id="KW-0812">Transmembrane</keyword>
<sequence>MTKERLAWTGIAVTAALALAAMALLIGWWTLLWGPALVVLAGLIFHLVRLGGVSAPPANPVERRVVTPEVPDEEAAQPPVSLPRQGRQLSRVALPSAHEDYDFLFSAMVYWRPRGSMETGAEGMATSLVLERAGTLALSELPEDYEIARHQIAAEVGQVMWHEEGALEVWAEEICLELDDEDTQRLRQLRDMRKDEEIRNQQREIERNRRAYLKNDVLASPGRAVVWWLARDPERIEETLGHIATLSRLSAAANGTEVPWLYRELAGELGHRHERWSEAVVPDVSDGEGRLARAGALSVNGHSGNGVAPEGVAQRADTAEEAEEAEPLLHLPAFIDAVAGDDGSEREMAVDRLARLLEKGRQPELAQRLRERYGVPGVSTATEPAPSVAPAAPPAEDAPPAADGEPPAATDGGGPSPSD</sequence>
<organism evidence="3 4">
    <name type="scientific">Salinactinospora qingdaonensis</name>
    <dbReference type="NCBI Taxonomy" id="702744"/>
    <lineage>
        <taxon>Bacteria</taxon>
        <taxon>Bacillati</taxon>
        <taxon>Actinomycetota</taxon>
        <taxon>Actinomycetes</taxon>
        <taxon>Streptosporangiales</taxon>
        <taxon>Nocardiopsidaceae</taxon>
        <taxon>Salinactinospora</taxon>
    </lineage>
</organism>
<dbReference type="RefSeq" id="WP_344973318.1">
    <property type="nucleotide sequence ID" value="NZ_BAABDD010000018.1"/>
</dbReference>
<proteinExistence type="predicted"/>
<feature type="region of interest" description="Disordered" evidence="1">
    <location>
        <begin position="371"/>
        <end position="419"/>
    </location>
</feature>
<evidence type="ECO:0000256" key="1">
    <source>
        <dbReference type="SAM" id="MobiDB-lite"/>
    </source>
</evidence>
<keyword evidence="2" id="KW-0472">Membrane</keyword>
<evidence type="ECO:0000313" key="3">
    <source>
        <dbReference type="EMBL" id="GAA3753713.1"/>
    </source>
</evidence>
<feature type="compositionally biased region" description="Low complexity" evidence="1">
    <location>
        <begin position="380"/>
        <end position="390"/>
    </location>
</feature>
<dbReference type="EMBL" id="BAABDD010000018">
    <property type="protein sequence ID" value="GAA3753713.1"/>
    <property type="molecule type" value="Genomic_DNA"/>
</dbReference>
<dbReference type="Proteomes" id="UP001500908">
    <property type="component" value="Unassembled WGS sequence"/>
</dbReference>
<evidence type="ECO:0000313" key="4">
    <source>
        <dbReference type="Proteomes" id="UP001500908"/>
    </source>
</evidence>
<comment type="caution">
    <text evidence="3">The sequence shown here is derived from an EMBL/GenBank/DDBJ whole genome shotgun (WGS) entry which is preliminary data.</text>
</comment>
<accession>A0ABP7G390</accession>
<evidence type="ECO:0000256" key="2">
    <source>
        <dbReference type="SAM" id="Phobius"/>
    </source>
</evidence>